<dbReference type="InterPro" id="IPR050731">
    <property type="entry name" value="HRD1_E3_ubiq-ligases"/>
</dbReference>
<sequence>MPLFEPVYLSANVSNWFISQVPWYFLLPESGECPICAENFCKATVMTICGHVFHFQCLMDWFQSIGSFSTYNNYECTCPMCRKVLARVSPSPHEEVEQYYEESEEDSESVNSEEDATNLAETSSNNTDREETDHLARMLRDEAEQELQCEQLQLQNLLDILYEDEESLNPPPTMYGGSISHEAGFGGETQEYTWSATTGSFIPTRLLPSREQINEDNMKRQRRMYRTRVQISDAEEKIEKLTARLGNRGVQV</sequence>
<dbReference type="Proteomes" id="UP000651452">
    <property type="component" value="Unassembled WGS sequence"/>
</dbReference>
<organism evidence="7 8">
    <name type="scientific">Ascochyta lentis</name>
    <dbReference type="NCBI Taxonomy" id="205686"/>
    <lineage>
        <taxon>Eukaryota</taxon>
        <taxon>Fungi</taxon>
        <taxon>Dikarya</taxon>
        <taxon>Ascomycota</taxon>
        <taxon>Pezizomycotina</taxon>
        <taxon>Dothideomycetes</taxon>
        <taxon>Pleosporomycetidae</taxon>
        <taxon>Pleosporales</taxon>
        <taxon>Pleosporineae</taxon>
        <taxon>Didymellaceae</taxon>
        <taxon>Ascochyta</taxon>
    </lineage>
</organism>
<evidence type="ECO:0000256" key="4">
    <source>
        <dbReference type="PROSITE-ProRule" id="PRU00175"/>
    </source>
</evidence>
<reference evidence="7" key="2">
    <citation type="submission" date="2020-09" db="EMBL/GenBank/DDBJ databases">
        <title>Reference genome assembly for Australian Ascochyta lentis isolate Al4.</title>
        <authorList>
            <person name="Lee R.C."/>
            <person name="Farfan-Caceres L.M."/>
            <person name="Debler J.W."/>
            <person name="Williams A.H."/>
            <person name="Henares B.M."/>
        </authorList>
    </citation>
    <scope>NUCLEOTIDE SEQUENCE</scope>
    <source>
        <strain evidence="7">Al4</strain>
    </source>
</reference>
<dbReference type="SUPFAM" id="SSF57850">
    <property type="entry name" value="RING/U-box"/>
    <property type="match status" value="1"/>
</dbReference>
<evidence type="ECO:0000313" key="7">
    <source>
        <dbReference type="EMBL" id="KAF9695323.1"/>
    </source>
</evidence>
<reference evidence="7" key="1">
    <citation type="submission" date="2018-12" db="EMBL/GenBank/DDBJ databases">
        <authorList>
            <person name="Syme R.A."/>
            <person name="Farfan-Caceres L."/>
            <person name="Lichtenzveig J."/>
        </authorList>
    </citation>
    <scope>NUCLEOTIDE SEQUENCE</scope>
    <source>
        <strain evidence="7">Al4</strain>
    </source>
</reference>
<dbReference type="InterPro" id="IPR001841">
    <property type="entry name" value="Znf_RING"/>
</dbReference>
<feature type="domain" description="RING-type" evidence="6">
    <location>
        <begin position="33"/>
        <end position="82"/>
    </location>
</feature>
<keyword evidence="8" id="KW-1185">Reference proteome</keyword>
<protein>
    <recommendedName>
        <fullName evidence="6">RING-type domain-containing protein</fullName>
    </recommendedName>
</protein>
<evidence type="ECO:0000313" key="8">
    <source>
        <dbReference type="Proteomes" id="UP000651452"/>
    </source>
</evidence>
<dbReference type="InterPro" id="IPR013083">
    <property type="entry name" value="Znf_RING/FYVE/PHD"/>
</dbReference>
<dbReference type="GO" id="GO:0043161">
    <property type="term" value="P:proteasome-mediated ubiquitin-dependent protein catabolic process"/>
    <property type="evidence" value="ECO:0007669"/>
    <property type="project" value="TreeGrafter"/>
</dbReference>
<dbReference type="Pfam" id="PF13639">
    <property type="entry name" value="zf-RING_2"/>
    <property type="match status" value="1"/>
</dbReference>
<dbReference type="PROSITE" id="PS50089">
    <property type="entry name" value="ZF_RING_2"/>
    <property type="match status" value="1"/>
</dbReference>
<proteinExistence type="predicted"/>
<comment type="caution">
    <text evidence="7">The sequence shown here is derived from an EMBL/GenBank/DDBJ whole genome shotgun (WGS) entry which is preliminary data.</text>
</comment>
<accession>A0A8H7J281</accession>
<dbReference type="AlphaFoldDB" id="A0A8H7J281"/>
<dbReference type="Gene3D" id="3.30.40.10">
    <property type="entry name" value="Zinc/RING finger domain, C3HC4 (zinc finger)"/>
    <property type="match status" value="1"/>
</dbReference>
<gene>
    <name evidence="7" type="ORF">EKO04_006563</name>
</gene>
<keyword evidence="3" id="KW-0862">Zinc</keyword>
<evidence type="ECO:0000256" key="5">
    <source>
        <dbReference type="SAM" id="MobiDB-lite"/>
    </source>
</evidence>
<dbReference type="PANTHER" id="PTHR22763">
    <property type="entry name" value="RING ZINC FINGER PROTEIN"/>
    <property type="match status" value="1"/>
</dbReference>
<name>A0A8H7J281_9PLEO</name>
<dbReference type="EMBL" id="RZGK01000011">
    <property type="protein sequence ID" value="KAF9695323.1"/>
    <property type="molecule type" value="Genomic_DNA"/>
</dbReference>
<keyword evidence="2 4" id="KW-0863">Zinc-finger</keyword>
<feature type="compositionally biased region" description="Acidic residues" evidence="5">
    <location>
        <begin position="97"/>
        <end position="116"/>
    </location>
</feature>
<feature type="region of interest" description="Disordered" evidence="5">
    <location>
        <begin position="95"/>
        <end position="132"/>
    </location>
</feature>
<dbReference type="OrthoDB" id="3800709at2759"/>
<dbReference type="GO" id="GO:0008270">
    <property type="term" value="F:zinc ion binding"/>
    <property type="evidence" value="ECO:0007669"/>
    <property type="project" value="UniProtKB-KW"/>
</dbReference>
<dbReference type="GO" id="GO:0012505">
    <property type="term" value="C:endomembrane system"/>
    <property type="evidence" value="ECO:0007669"/>
    <property type="project" value="TreeGrafter"/>
</dbReference>
<evidence type="ECO:0000256" key="1">
    <source>
        <dbReference type="ARBA" id="ARBA00022723"/>
    </source>
</evidence>
<keyword evidence="1" id="KW-0479">Metal-binding</keyword>
<evidence type="ECO:0000256" key="3">
    <source>
        <dbReference type="ARBA" id="ARBA00022833"/>
    </source>
</evidence>
<evidence type="ECO:0000259" key="6">
    <source>
        <dbReference type="PROSITE" id="PS50089"/>
    </source>
</evidence>
<dbReference type="GO" id="GO:0061630">
    <property type="term" value="F:ubiquitin protein ligase activity"/>
    <property type="evidence" value="ECO:0007669"/>
    <property type="project" value="TreeGrafter"/>
</dbReference>
<dbReference type="SMART" id="SM00184">
    <property type="entry name" value="RING"/>
    <property type="match status" value="1"/>
</dbReference>
<evidence type="ECO:0000256" key="2">
    <source>
        <dbReference type="ARBA" id="ARBA00022771"/>
    </source>
</evidence>